<protein>
    <submittedName>
        <fullName evidence="1">Uncharacterized protein</fullName>
    </submittedName>
</protein>
<dbReference type="Proteomes" id="UP001163603">
    <property type="component" value="Chromosome 7"/>
</dbReference>
<gene>
    <name evidence="1" type="ORF">Pint_25170</name>
</gene>
<evidence type="ECO:0000313" key="2">
    <source>
        <dbReference type="Proteomes" id="UP001163603"/>
    </source>
</evidence>
<accession>A0ACC0YHN1</accession>
<keyword evidence="2" id="KW-1185">Reference proteome</keyword>
<sequence length="95" mass="10193">MEEIARGLLNKNKEGKIGWLRKNSLTAFKEVEVPLPDSLDRVLTKGSSNAQPQTQSPHLAAGGQSKTHKIKKAMDGFDAAITAWSIASNVGCTTT</sequence>
<reference evidence="2" key="1">
    <citation type="journal article" date="2023" name="G3 (Bethesda)">
        <title>Genome assembly and association tests identify interacting loci associated with vigor, precocity, and sex in interspecific pistachio rootstocks.</title>
        <authorList>
            <person name="Palmer W."/>
            <person name="Jacygrad E."/>
            <person name="Sagayaradj S."/>
            <person name="Cavanaugh K."/>
            <person name="Han R."/>
            <person name="Bertier L."/>
            <person name="Beede B."/>
            <person name="Kafkas S."/>
            <person name="Golino D."/>
            <person name="Preece J."/>
            <person name="Michelmore R."/>
        </authorList>
    </citation>
    <scope>NUCLEOTIDE SEQUENCE [LARGE SCALE GENOMIC DNA]</scope>
</reference>
<proteinExistence type="predicted"/>
<evidence type="ECO:0000313" key="1">
    <source>
        <dbReference type="EMBL" id="KAJ0035397.1"/>
    </source>
</evidence>
<name>A0ACC0YHN1_9ROSI</name>
<comment type="caution">
    <text evidence="1">The sequence shown here is derived from an EMBL/GenBank/DDBJ whole genome shotgun (WGS) entry which is preliminary data.</text>
</comment>
<dbReference type="EMBL" id="CM047742">
    <property type="protein sequence ID" value="KAJ0035397.1"/>
    <property type="molecule type" value="Genomic_DNA"/>
</dbReference>
<organism evidence="1 2">
    <name type="scientific">Pistacia integerrima</name>
    <dbReference type="NCBI Taxonomy" id="434235"/>
    <lineage>
        <taxon>Eukaryota</taxon>
        <taxon>Viridiplantae</taxon>
        <taxon>Streptophyta</taxon>
        <taxon>Embryophyta</taxon>
        <taxon>Tracheophyta</taxon>
        <taxon>Spermatophyta</taxon>
        <taxon>Magnoliopsida</taxon>
        <taxon>eudicotyledons</taxon>
        <taxon>Gunneridae</taxon>
        <taxon>Pentapetalae</taxon>
        <taxon>rosids</taxon>
        <taxon>malvids</taxon>
        <taxon>Sapindales</taxon>
        <taxon>Anacardiaceae</taxon>
        <taxon>Pistacia</taxon>
    </lineage>
</organism>